<gene>
    <name evidence="6" type="ORF">C8E03_11487</name>
    <name evidence="7" type="ORF">CG710_013025</name>
</gene>
<dbReference type="PANTHER" id="PTHR43335:SF4">
    <property type="entry name" value="ABC TRANSPORTER, ATP-BINDING PROTEIN"/>
    <property type="match status" value="1"/>
</dbReference>
<dbReference type="EMBL" id="QICS01000014">
    <property type="protein sequence ID" value="PXV86008.1"/>
    <property type="molecule type" value="Genomic_DNA"/>
</dbReference>
<dbReference type="GO" id="GO:0005524">
    <property type="term" value="F:ATP binding"/>
    <property type="evidence" value="ECO:0007669"/>
    <property type="project" value="UniProtKB-KW"/>
</dbReference>
<dbReference type="PANTHER" id="PTHR43335">
    <property type="entry name" value="ABC TRANSPORTER, ATP-BINDING PROTEIN"/>
    <property type="match status" value="1"/>
</dbReference>
<protein>
    <submittedName>
        <fullName evidence="6">ABC-2 type transport system ATP-binding protein</fullName>
    </submittedName>
    <submittedName>
        <fullName evidence="7">ATP-binding cassette domain-containing protein</fullName>
    </submittedName>
</protein>
<dbReference type="EMBL" id="NOKA02000029">
    <property type="protein sequence ID" value="RDY30729.1"/>
    <property type="molecule type" value="Genomic_DNA"/>
</dbReference>
<dbReference type="Gene3D" id="3.40.50.300">
    <property type="entry name" value="P-loop containing nucleotide triphosphate hydrolases"/>
    <property type="match status" value="1"/>
</dbReference>
<dbReference type="SUPFAM" id="SSF52540">
    <property type="entry name" value="P-loop containing nucleoside triphosphate hydrolases"/>
    <property type="match status" value="1"/>
</dbReference>
<dbReference type="InterPro" id="IPR003439">
    <property type="entry name" value="ABC_transporter-like_ATP-bd"/>
</dbReference>
<organism evidence="6 9">
    <name type="scientific">Lachnotalea glycerini</name>
    <dbReference type="NCBI Taxonomy" id="1763509"/>
    <lineage>
        <taxon>Bacteria</taxon>
        <taxon>Bacillati</taxon>
        <taxon>Bacillota</taxon>
        <taxon>Clostridia</taxon>
        <taxon>Lachnospirales</taxon>
        <taxon>Lachnospiraceae</taxon>
        <taxon>Lachnotalea</taxon>
    </lineage>
</organism>
<comment type="caution">
    <text evidence="6">The sequence shown here is derived from an EMBL/GenBank/DDBJ whole genome shotgun (WGS) entry which is preliminary data.</text>
</comment>
<reference evidence="7 8" key="1">
    <citation type="journal article" date="2017" name="Genome Announc.">
        <title>Draft Genome Sequence of a Sporulating and Motile Strain of Lachnotalea glycerini Isolated from Water in Quebec City, Canada.</title>
        <authorList>
            <person name="Maheux A.F."/>
            <person name="Boudreau D.K."/>
            <person name="Berube E."/>
            <person name="Boissinot M."/>
            <person name="Raymond F."/>
            <person name="Brodeur S."/>
            <person name="Corbeil J."/>
            <person name="Isabel S."/>
            <person name="Omar R.F."/>
            <person name="Bergeron M.G."/>
        </authorList>
    </citation>
    <scope>NUCLEOTIDE SEQUENCE [LARGE SCALE GENOMIC DNA]</scope>
    <source>
        <strain evidence="7 8">CCRI-19302</strain>
    </source>
</reference>
<sequence length="295" mass="32894">MENTIITNNITKQYKKFKALDSVSIQVEAGTVYGVIGKNGAGKTTLLKIISGLIKATSGDINIQYDKINSIGTLIEEPGLCYDMTGFENLKLKSLAFGLSDDVQLHNILNLVGLSGSKRVKVKNFSLGMKQRLGIGLALVGNPQILILDEPINGLDPQGIVEVRKLILKLKNEFNKTIMVSSHILDELFKIGDKYAIINNGKIVLEATKEELQKRMERCIEVETDQVEDVIELLNQLKLNDYDIHTNQVVIRDKTLEVRALNKMLAEKCIPIDGIKYGEVSYENLFLELIGEKYA</sequence>
<dbReference type="RefSeq" id="WP_094376485.1">
    <property type="nucleotide sequence ID" value="NZ_NOKA02000029.1"/>
</dbReference>
<evidence type="ECO:0000256" key="1">
    <source>
        <dbReference type="ARBA" id="ARBA00005417"/>
    </source>
</evidence>
<evidence type="ECO:0000256" key="4">
    <source>
        <dbReference type="ARBA" id="ARBA00022840"/>
    </source>
</evidence>
<evidence type="ECO:0000313" key="6">
    <source>
        <dbReference type="EMBL" id="PXV86008.1"/>
    </source>
</evidence>
<dbReference type="InterPro" id="IPR003593">
    <property type="entry name" value="AAA+_ATPase"/>
</dbReference>
<dbReference type="Proteomes" id="UP000216411">
    <property type="component" value="Unassembled WGS sequence"/>
</dbReference>
<dbReference type="OrthoDB" id="9809205at2"/>
<dbReference type="Proteomes" id="UP000247523">
    <property type="component" value="Unassembled WGS sequence"/>
</dbReference>
<keyword evidence="3" id="KW-0547">Nucleotide-binding</keyword>
<evidence type="ECO:0000313" key="7">
    <source>
        <dbReference type="EMBL" id="RDY30729.1"/>
    </source>
</evidence>
<dbReference type="GO" id="GO:0016887">
    <property type="term" value="F:ATP hydrolysis activity"/>
    <property type="evidence" value="ECO:0007669"/>
    <property type="project" value="InterPro"/>
</dbReference>
<evidence type="ECO:0000256" key="3">
    <source>
        <dbReference type="ARBA" id="ARBA00022741"/>
    </source>
</evidence>
<comment type="similarity">
    <text evidence="1">Belongs to the ABC transporter superfamily.</text>
</comment>
<evidence type="ECO:0000313" key="9">
    <source>
        <dbReference type="Proteomes" id="UP000247523"/>
    </source>
</evidence>
<evidence type="ECO:0000256" key="2">
    <source>
        <dbReference type="ARBA" id="ARBA00022448"/>
    </source>
</evidence>
<dbReference type="InterPro" id="IPR027417">
    <property type="entry name" value="P-loop_NTPase"/>
</dbReference>
<reference evidence="6 9" key="2">
    <citation type="submission" date="2018-05" db="EMBL/GenBank/DDBJ databases">
        <title>Genomic Encyclopedia of Type Strains, Phase IV (KMG-IV): sequencing the most valuable type-strain genomes for metagenomic binning, comparative biology and taxonomic classification.</title>
        <authorList>
            <person name="Goeker M."/>
        </authorList>
    </citation>
    <scope>NUCLEOTIDE SEQUENCE [LARGE SCALE GENOMIC DNA]</scope>
    <source>
        <strain evidence="6 9">DSM 28816</strain>
    </source>
</reference>
<keyword evidence="2" id="KW-0813">Transport</keyword>
<dbReference type="Pfam" id="PF00005">
    <property type="entry name" value="ABC_tran"/>
    <property type="match status" value="1"/>
</dbReference>
<name>A0A255IKM6_9FIRM</name>
<proteinExistence type="inferred from homology"/>
<dbReference type="PROSITE" id="PS50893">
    <property type="entry name" value="ABC_TRANSPORTER_2"/>
    <property type="match status" value="1"/>
</dbReference>
<feature type="domain" description="ABC transporter" evidence="5">
    <location>
        <begin position="5"/>
        <end position="225"/>
    </location>
</feature>
<keyword evidence="8" id="KW-1185">Reference proteome</keyword>
<accession>A0A255IKM6</accession>
<dbReference type="InterPro" id="IPR017871">
    <property type="entry name" value="ABC_transporter-like_CS"/>
</dbReference>
<evidence type="ECO:0000313" key="8">
    <source>
        <dbReference type="Proteomes" id="UP000216411"/>
    </source>
</evidence>
<dbReference type="AlphaFoldDB" id="A0A255IKM6"/>
<dbReference type="SMART" id="SM00382">
    <property type="entry name" value="AAA"/>
    <property type="match status" value="1"/>
</dbReference>
<reference evidence="7" key="3">
    <citation type="submission" date="2018-07" db="EMBL/GenBank/DDBJ databases">
        <authorList>
            <person name="Quirk P.G."/>
            <person name="Krulwich T.A."/>
        </authorList>
    </citation>
    <scope>NUCLEOTIDE SEQUENCE</scope>
    <source>
        <strain evidence="7">CCRI-19302</strain>
    </source>
</reference>
<dbReference type="PROSITE" id="PS00211">
    <property type="entry name" value="ABC_TRANSPORTER_1"/>
    <property type="match status" value="1"/>
</dbReference>
<evidence type="ECO:0000259" key="5">
    <source>
        <dbReference type="PROSITE" id="PS50893"/>
    </source>
</evidence>
<keyword evidence="4 6" id="KW-0067">ATP-binding</keyword>